<evidence type="ECO:0000256" key="2">
    <source>
        <dbReference type="ARBA" id="ARBA00009374"/>
    </source>
</evidence>
<evidence type="ECO:0000256" key="4">
    <source>
        <dbReference type="ARBA" id="ARBA00022723"/>
    </source>
</evidence>
<dbReference type="GO" id="GO:0005737">
    <property type="term" value="C:cytoplasm"/>
    <property type="evidence" value="ECO:0007669"/>
    <property type="project" value="UniProtKB-SubCell"/>
</dbReference>
<dbReference type="AlphaFoldDB" id="A0A835D8H8"/>
<dbReference type="EMBL" id="JABCRI010000014">
    <property type="protein sequence ID" value="KAF8394378.1"/>
    <property type="molecule type" value="Genomic_DNA"/>
</dbReference>
<comment type="caution">
    <text evidence="7">The sequence shown here is derived from an EMBL/GenBank/DDBJ whole genome shotgun (WGS) entry which is preliminary data.</text>
</comment>
<evidence type="ECO:0000256" key="1">
    <source>
        <dbReference type="ARBA" id="ARBA00004496"/>
    </source>
</evidence>
<comment type="subcellular location">
    <subcellularLocation>
        <location evidence="1">Cytoplasm</location>
    </subcellularLocation>
</comment>
<name>A0A835D8H8_TETSI</name>
<dbReference type="Proteomes" id="UP000655225">
    <property type="component" value="Unassembled WGS sequence"/>
</dbReference>
<evidence type="ECO:0000256" key="5">
    <source>
        <dbReference type="PROSITE-ProRule" id="PRU01131"/>
    </source>
</evidence>
<comment type="similarity">
    <text evidence="2">Belongs to the FLZ family.</text>
</comment>
<dbReference type="InterPro" id="IPR007650">
    <property type="entry name" value="Zf-FLZ_dom"/>
</dbReference>
<dbReference type="Pfam" id="PF04570">
    <property type="entry name" value="zf-FLZ"/>
    <property type="match status" value="1"/>
</dbReference>
<sequence length="296" mass="34655">MARKSKGISLKATVRKAAFSAVIYNIWAERNRRAFRNEYLDPNNLLKKIVDVVVTKLNGAKLLICDNGHARKVVKDWGLVVHWKASLIRWDGFLGFLHTMVVFARILMAPSGWIEEAMGSYFGILIINIGKEGFFVRGKTQRWIWMEHMAFRDEYTRGTIAHRSYATYMHKSDRRHKTTQRSVKISKPTVTIPNQSCQCIFELSSPVRLTDKEKSEMNTDERYGVLLEACYYCKKKFDEKDDIFMYRYLRAFCTPECREEQMALDKEVENNPKESLEEIEVMEQWINKLKGRFGAH</sequence>
<protein>
    <recommendedName>
        <fullName evidence="6">FLZ-type domain-containing protein</fullName>
    </recommendedName>
</protein>
<evidence type="ECO:0000313" key="7">
    <source>
        <dbReference type="EMBL" id="KAF8394378.1"/>
    </source>
</evidence>
<accession>A0A835D8H8</accession>
<evidence type="ECO:0000256" key="3">
    <source>
        <dbReference type="ARBA" id="ARBA00022490"/>
    </source>
</evidence>
<feature type="zinc finger region" description="FLZ-type" evidence="5">
    <location>
        <begin position="225"/>
        <end position="269"/>
    </location>
</feature>
<dbReference type="PANTHER" id="PTHR33059">
    <property type="entry name" value="FCS-LIKE ZINC FINGER 5"/>
    <property type="match status" value="1"/>
</dbReference>
<dbReference type="PROSITE" id="PS51795">
    <property type="entry name" value="ZF_FLZ"/>
    <property type="match status" value="1"/>
</dbReference>
<proteinExistence type="inferred from homology"/>
<keyword evidence="3" id="KW-0963">Cytoplasm</keyword>
<organism evidence="7 8">
    <name type="scientific">Tetracentron sinense</name>
    <name type="common">Spur-leaf</name>
    <dbReference type="NCBI Taxonomy" id="13715"/>
    <lineage>
        <taxon>Eukaryota</taxon>
        <taxon>Viridiplantae</taxon>
        <taxon>Streptophyta</taxon>
        <taxon>Embryophyta</taxon>
        <taxon>Tracheophyta</taxon>
        <taxon>Spermatophyta</taxon>
        <taxon>Magnoliopsida</taxon>
        <taxon>Trochodendrales</taxon>
        <taxon>Trochodendraceae</taxon>
        <taxon>Tetracentron</taxon>
    </lineage>
</organism>
<reference evidence="7 8" key="1">
    <citation type="submission" date="2020-04" db="EMBL/GenBank/DDBJ databases">
        <title>Plant Genome Project.</title>
        <authorList>
            <person name="Zhang R.-G."/>
        </authorList>
    </citation>
    <scope>NUCLEOTIDE SEQUENCE [LARGE SCALE GENOMIC DNA]</scope>
    <source>
        <strain evidence="7">YNK0</strain>
        <tissue evidence="7">Leaf</tissue>
    </source>
</reference>
<evidence type="ECO:0000259" key="6">
    <source>
        <dbReference type="PROSITE" id="PS51795"/>
    </source>
</evidence>
<dbReference type="PANTHER" id="PTHR33059:SF81">
    <property type="entry name" value="FLZ-TYPE DOMAIN-CONTAINING PROTEIN"/>
    <property type="match status" value="1"/>
</dbReference>
<dbReference type="OrthoDB" id="1864056at2759"/>
<evidence type="ECO:0000313" key="8">
    <source>
        <dbReference type="Proteomes" id="UP000655225"/>
    </source>
</evidence>
<keyword evidence="4" id="KW-0479">Metal-binding</keyword>
<feature type="domain" description="FLZ-type" evidence="6">
    <location>
        <begin position="225"/>
        <end position="269"/>
    </location>
</feature>
<dbReference type="GO" id="GO:0046872">
    <property type="term" value="F:metal ion binding"/>
    <property type="evidence" value="ECO:0007669"/>
    <property type="project" value="UniProtKB-KW"/>
</dbReference>
<gene>
    <name evidence="7" type="ORF">HHK36_020586</name>
</gene>
<keyword evidence="8" id="KW-1185">Reference proteome</keyword>